<dbReference type="EMBL" id="JAGINW010000001">
    <property type="protein sequence ID" value="MBP2328865.1"/>
    <property type="molecule type" value="Genomic_DNA"/>
</dbReference>
<reference evidence="1 2" key="1">
    <citation type="submission" date="2021-03" db="EMBL/GenBank/DDBJ databases">
        <title>Sequencing the genomes of 1000 actinobacteria strains.</title>
        <authorList>
            <person name="Klenk H.-P."/>
        </authorList>
    </citation>
    <scope>NUCLEOTIDE SEQUENCE [LARGE SCALE GENOMIC DNA]</scope>
    <source>
        <strain evidence="1 2">DSM 46670</strain>
    </source>
</reference>
<keyword evidence="2" id="KW-1185">Reference proteome</keyword>
<dbReference type="Proteomes" id="UP001519332">
    <property type="component" value="Unassembled WGS sequence"/>
</dbReference>
<evidence type="ECO:0000313" key="2">
    <source>
        <dbReference type="Proteomes" id="UP001519332"/>
    </source>
</evidence>
<name>A0ABS4TY25_9PSEU</name>
<sequence length="34" mass="3943">MSVRLVYWLFGQVLSWLVLLARQVAHRSATSWPA</sequence>
<evidence type="ECO:0000313" key="1">
    <source>
        <dbReference type="EMBL" id="MBP2328865.1"/>
    </source>
</evidence>
<proteinExistence type="predicted"/>
<protein>
    <submittedName>
        <fullName evidence="1">Uncharacterized protein</fullName>
    </submittedName>
</protein>
<gene>
    <name evidence="1" type="ORF">JOF56_009250</name>
</gene>
<comment type="caution">
    <text evidence="1">The sequence shown here is derived from an EMBL/GenBank/DDBJ whole genome shotgun (WGS) entry which is preliminary data.</text>
</comment>
<organism evidence="1 2">
    <name type="scientific">Kibdelosporangium banguiense</name>
    <dbReference type="NCBI Taxonomy" id="1365924"/>
    <lineage>
        <taxon>Bacteria</taxon>
        <taxon>Bacillati</taxon>
        <taxon>Actinomycetota</taxon>
        <taxon>Actinomycetes</taxon>
        <taxon>Pseudonocardiales</taxon>
        <taxon>Pseudonocardiaceae</taxon>
        <taxon>Kibdelosporangium</taxon>
    </lineage>
</organism>
<accession>A0ABS4TY25</accession>